<proteinExistence type="predicted"/>
<protein>
    <recommendedName>
        <fullName evidence="3">Gp5/Type VI secretion system Vgr protein OB-fold domain-containing protein</fullName>
    </recommendedName>
</protein>
<dbReference type="PATRIC" id="fig|159743.3.peg.6096"/>
<evidence type="ECO:0000313" key="2">
    <source>
        <dbReference type="Proteomes" id="UP000032534"/>
    </source>
</evidence>
<dbReference type="EMBL" id="JTHP01000106">
    <property type="protein sequence ID" value="KJD42587.1"/>
    <property type="molecule type" value="Genomic_DNA"/>
</dbReference>
<evidence type="ECO:0008006" key="3">
    <source>
        <dbReference type="Google" id="ProtNLM"/>
    </source>
</evidence>
<dbReference type="RefSeq" id="WP_044649090.1">
    <property type="nucleotide sequence ID" value="NZ_JTHP01000106.1"/>
</dbReference>
<dbReference type="Gene3D" id="3.55.50.10">
    <property type="entry name" value="Baseplate protein-like domains"/>
    <property type="match status" value="1"/>
</dbReference>
<sequence>MSAKPITYDQLEVTPFEFSQLIHIRVEQKLNEHAKLTLTGRIPEKLKESYIKNNYESQPIELKQRVAGDTVTLFSGIVTDIHLEVVKGVYSMTVEALSWTYLLDIQLKNTSFQHSNMTYNELIAQTIASYSGSQFMNMISSNHRLGSYVLQYQETDWQFLQRMASRFQACLLPAPYFSAPTFYFGVPQEKPGGEIQVSSFTVRKPLSQFRHLTENHVQGLQAADSIEYEVYSDQLLDLGSQVTFRGKELWVREAWMTMQDSILKLRYLLTPQAGLAFAPTYNMAIIGLSLQGKVLSVHRDRVKVHLEIDNTQDEAKAFLFPYSTTYASEDNTGWYCMPEAGDSIRIYFPNQHEEKAMAISSIRRENPPEQTGSRGGGTLMVAEPVDPMCNPDIPYLKTKFGQIIKFTQQGIDIISSEGSSIHLSDDGIITVSSSQKIQFVAGEEIHMEAPTIKIEAEQMISLNCKGNTIEISNNDINIRGTQVKMN</sequence>
<dbReference type="AlphaFoldDB" id="A0A0D7WXW5"/>
<keyword evidence="2" id="KW-1185">Reference proteome</keyword>
<organism evidence="1 2">
    <name type="scientific">Paenibacillus terrae</name>
    <dbReference type="NCBI Taxonomy" id="159743"/>
    <lineage>
        <taxon>Bacteria</taxon>
        <taxon>Bacillati</taxon>
        <taxon>Bacillota</taxon>
        <taxon>Bacilli</taxon>
        <taxon>Bacillales</taxon>
        <taxon>Paenibacillaceae</taxon>
        <taxon>Paenibacillus</taxon>
    </lineage>
</organism>
<comment type="caution">
    <text evidence="1">The sequence shown here is derived from an EMBL/GenBank/DDBJ whole genome shotgun (WGS) entry which is preliminary data.</text>
</comment>
<dbReference type="Pfam" id="PF05954">
    <property type="entry name" value="Phage_GPD"/>
    <property type="match status" value="1"/>
</dbReference>
<dbReference type="Proteomes" id="UP000032534">
    <property type="component" value="Unassembled WGS sequence"/>
</dbReference>
<reference evidence="1 2" key="1">
    <citation type="submission" date="2014-11" db="EMBL/GenBank/DDBJ databases">
        <title>Draft Genome Sequences of Paenibacillus polymyxa NRRL B-30509 and Paenibacillus terrae NRRL B-30644, Strains from a Poultry Environment that Produce Tridecaptin A and Paenicidins.</title>
        <authorList>
            <person name="van Belkum M.J."/>
            <person name="Lohans C.T."/>
            <person name="Vederas J.C."/>
        </authorList>
    </citation>
    <scope>NUCLEOTIDE SEQUENCE [LARGE SCALE GENOMIC DNA]</scope>
    <source>
        <strain evidence="1 2">NRRL B-30644</strain>
    </source>
</reference>
<accession>A0A0D7WXW5</accession>
<gene>
    <name evidence="1" type="ORF">QD47_27370</name>
</gene>
<evidence type="ECO:0000313" key="1">
    <source>
        <dbReference type="EMBL" id="KJD42587.1"/>
    </source>
</evidence>
<name>A0A0D7WXW5_9BACL</name>
<dbReference type="SUPFAM" id="SSF69279">
    <property type="entry name" value="Phage tail proteins"/>
    <property type="match status" value="1"/>
</dbReference>
<dbReference type="OrthoDB" id="95423at2"/>